<sequence length="103" mass="11660">GHYVKDKREAPSAIRFAMATSPQLRRPEKHCGTGYTRERCGYGAAQLRSFPPKNEEKSVDALRVIDVGSSLCQQTSKQVQGDEPLASSTRFQYFGFSPYWRKD</sequence>
<organism evidence="1 2">
    <name type="scientific">Tropilaelaps mercedesae</name>
    <dbReference type="NCBI Taxonomy" id="418985"/>
    <lineage>
        <taxon>Eukaryota</taxon>
        <taxon>Metazoa</taxon>
        <taxon>Ecdysozoa</taxon>
        <taxon>Arthropoda</taxon>
        <taxon>Chelicerata</taxon>
        <taxon>Arachnida</taxon>
        <taxon>Acari</taxon>
        <taxon>Parasitiformes</taxon>
        <taxon>Mesostigmata</taxon>
        <taxon>Gamasina</taxon>
        <taxon>Dermanyssoidea</taxon>
        <taxon>Laelapidae</taxon>
        <taxon>Tropilaelaps</taxon>
    </lineage>
</organism>
<keyword evidence="2" id="KW-1185">Reference proteome</keyword>
<accession>A0A1V9XHG2</accession>
<dbReference type="Proteomes" id="UP000192247">
    <property type="component" value="Unassembled WGS sequence"/>
</dbReference>
<evidence type="ECO:0000313" key="2">
    <source>
        <dbReference type="Proteomes" id="UP000192247"/>
    </source>
</evidence>
<gene>
    <name evidence="1" type="ORF">BIW11_10139</name>
</gene>
<comment type="caution">
    <text evidence="1">The sequence shown here is derived from an EMBL/GenBank/DDBJ whole genome shotgun (WGS) entry which is preliminary data.</text>
</comment>
<protein>
    <submittedName>
        <fullName evidence="1">Uncharacterized protein</fullName>
    </submittedName>
</protein>
<dbReference type="InParanoid" id="A0A1V9XHG2"/>
<evidence type="ECO:0000313" key="1">
    <source>
        <dbReference type="EMBL" id="OQR72818.1"/>
    </source>
</evidence>
<feature type="non-terminal residue" evidence="1">
    <location>
        <position position="1"/>
    </location>
</feature>
<proteinExistence type="predicted"/>
<reference evidence="1 2" key="1">
    <citation type="journal article" date="2017" name="Gigascience">
        <title>Draft genome of the honey bee ectoparasitic mite, Tropilaelaps mercedesae, is shaped by the parasitic life history.</title>
        <authorList>
            <person name="Dong X."/>
            <person name="Armstrong S.D."/>
            <person name="Xia D."/>
            <person name="Makepeace B.L."/>
            <person name="Darby A.C."/>
            <person name="Kadowaki T."/>
        </authorList>
    </citation>
    <scope>NUCLEOTIDE SEQUENCE [LARGE SCALE GENOMIC DNA]</scope>
    <source>
        <strain evidence="1">Wuxi-XJTLU</strain>
    </source>
</reference>
<name>A0A1V9XHG2_9ACAR</name>
<dbReference type="EMBL" id="MNPL01011012">
    <property type="protein sequence ID" value="OQR72818.1"/>
    <property type="molecule type" value="Genomic_DNA"/>
</dbReference>
<dbReference type="AlphaFoldDB" id="A0A1V9XHG2"/>